<dbReference type="HOGENOM" id="CLU_613722_0_0_10"/>
<dbReference type="EMBL" id="ACBW01000113">
    <property type="protein sequence ID" value="EEF76038.1"/>
    <property type="molecule type" value="Genomic_DNA"/>
</dbReference>
<protein>
    <submittedName>
        <fullName evidence="2">Uncharacterized protein</fullName>
    </submittedName>
</protein>
<keyword evidence="1" id="KW-0472">Membrane</keyword>
<keyword evidence="1" id="KW-1133">Transmembrane helix</keyword>
<dbReference type="STRING" id="547042.BACCOPRO_01535"/>
<comment type="caution">
    <text evidence="2">The sequence shown here is derived from an EMBL/GenBank/DDBJ whole genome shotgun (WGS) entry which is preliminary data.</text>
</comment>
<keyword evidence="3" id="KW-1185">Reference proteome</keyword>
<dbReference type="eggNOG" id="ENOG5033R0F">
    <property type="taxonomic scope" value="Bacteria"/>
</dbReference>
<proteinExistence type="predicted"/>
<dbReference type="GeneID" id="78404260"/>
<organism evidence="2 3">
    <name type="scientific">Phocaeicola coprophilus DSM 18228 = JCM 13818</name>
    <dbReference type="NCBI Taxonomy" id="547042"/>
    <lineage>
        <taxon>Bacteria</taxon>
        <taxon>Pseudomonadati</taxon>
        <taxon>Bacteroidota</taxon>
        <taxon>Bacteroidia</taxon>
        <taxon>Bacteroidales</taxon>
        <taxon>Bacteroidaceae</taxon>
        <taxon>Phocaeicola</taxon>
    </lineage>
</organism>
<accession>S0F6S7</accession>
<feature type="transmembrane region" description="Helical" evidence="1">
    <location>
        <begin position="41"/>
        <end position="61"/>
    </location>
</feature>
<evidence type="ECO:0000313" key="3">
    <source>
        <dbReference type="Proteomes" id="UP000014073"/>
    </source>
</evidence>
<sequence length="431" mass="49806">MKIKYLWRIYVIVISLAIIAALCATTVFLRSASADHNTLDNLITFVVTILSMLVAILAYHVSVKTYISIDSVNAISRMDGNVMENENYRTGIISIIRHFNETDRINACNQLIGHLEQLFKTNSINSGARLADNIQEMIDVIVLLSFIVKRKNKETDEQDQYNNQIIARIESLMNKIENKVATFEQLSEGSCILIRESVKLLKAVYAYQCYKSGTTNNENVALLMDVRGAMLKNAISRTIYYNYMGLMYMSKATECINKYFKSLNKKNYDILSIEVVPLLKEMQKSSEKDLAIIYLKEAILNFNQAVQTIKDELMWNAFIQYNKARAQYILSLLLQSNDKTWETTMKTAIDYRLKLVMILNDILDENQKTYFQRAFSDQLKLAQLMLIRLQIASNMPFEYNKSIDIGCDEFSRLKHIKNDIETYLKRQTITE</sequence>
<dbReference type="RefSeq" id="WP_008142127.1">
    <property type="nucleotide sequence ID" value="NZ_EQ973637.1"/>
</dbReference>
<evidence type="ECO:0000256" key="1">
    <source>
        <dbReference type="SAM" id="Phobius"/>
    </source>
</evidence>
<reference evidence="2 3" key="1">
    <citation type="submission" date="2008-12" db="EMBL/GenBank/DDBJ databases">
        <authorList>
            <person name="Fulton L."/>
            <person name="Clifton S."/>
            <person name="Fulton B."/>
            <person name="Xu J."/>
            <person name="Minx P."/>
            <person name="Pepin K.H."/>
            <person name="Johnson M."/>
            <person name="Bhonagiri V."/>
            <person name="Nash W.E."/>
            <person name="Mardis E.R."/>
            <person name="Wilson R.K."/>
        </authorList>
    </citation>
    <scope>NUCLEOTIDE SEQUENCE [LARGE SCALE GENOMIC DNA]</scope>
    <source>
        <strain evidence="2 3">DSM 18228</strain>
    </source>
</reference>
<keyword evidence="1" id="KW-0812">Transmembrane</keyword>
<dbReference type="AlphaFoldDB" id="S0F6S7"/>
<feature type="transmembrane region" description="Helical" evidence="1">
    <location>
        <begin position="6"/>
        <end position="29"/>
    </location>
</feature>
<dbReference type="OrthoDB" id="9800454at2"/>
<gene>
    <name evidence="2" type="ORF">BACCOPRO_01535</name>
</gene>
<evidence type="ECO:0000313" key="2">
    <source>
        <dbReference type="EMBL" id="EEF76038.1"/>
    </source>
</evidence>
<name>S0F6S7_9BACT</name>
<dbReference type="Proteomes" id="UP000014073">
    <property type="component" value="Unassembled WGS sequence"/>
</dbReference>